<dbReference type="Proteomes" id="UP000728032">
    <property type="component" value="Unassembled WGS sequence"/>
</dbReference>
<evidence type="ECO:0000256" key="4">
    <source>
        <dbReference type="ARBA" id="ARBA00022490"/>
    </source>
</evidence>
<accession>A0A7R9QH99</accession>
<dbReference type="GO" id="GO:0005737">
    <property type="term" value="C:cytoplasm"/>
    <property type="evidence" value="ECO:0007669"/>
    <property type="project" value="UniProtKB-SubCell"/>
</dbReference>
<dbReference type="InterPro" id="IPR005078">
    <property type="entry name" value="Peptidase_C54"/>
</dbReference>
<evidence type="ECO:0000256" key="5">
    <source>
        <dbReference type="ARBA" id="ARBA00022670"/>
    </source>
</evidence>
<keyword evidence="12" id="KW-0472">Membrane</keyword>
<keyword evidence="6 11" id="KW-0378">Hydrolase</keyword>
<dbReference type="PANTHER" id="PTHR22624:SF49">
    <property type="entry name" value="CYSTEINE PROTEASE"/>
    <property type="match status" value="1"/>
</dbReference>
<evidence type="ECO:0000256" key="12">
    <source>
        <dbReference type="SAM" id="Phobius"/>
    </source>
</evidence>
<dbReference type="AlphaFoldDB" id="A0A7R9QH99"/>
<evidence type="ECO:0000256" key="2">
    <source>
        <dbReference type="ARBA" id="ARBA00010958"/>
    </source>
</evidence>
<dbReference type="GO" id="GO:0019786">
    <property type="term" value="F:protein-phosphatidylethanolamide deconjugating activity"/>
    <property type="evidence" value="ECO:0007669"/>
    <property type="project" value="InterPro"/>
</dbReference>
<keyword evidence="5 11" id="KW-0645">Protease</keyword>
<feature type="domain" description="Peptidase C54 catalytic" evidence="13">
    <location>
        <begin position="99"/>
        <end position="378"/>
    </location>
</feature>
<keyword evidence="8 11" id="KW-0653">Protein transport</keyword>
<organism evidence="14">
    <name type="scientific">Oppiella nova</name>
    <dbReference type="NCBI Taxonomy" id="334625"/>
    <lineage>
        <taxon>Eukaryota</taxon>
        <taxon>Metazoa</taxon>
        <taxon>Ecdysozoa</taxon>
        <taxon>Arthropoda</taxon>
        <taxon>Chelicerata</taxon>
        <taxon>Arachnida</taxon>
        <taxon>Acari</taxon>
        <taxon>Acariformes</taxon>
        <taxon>Sarcoptiformes</taxon>
        <taxon>Oribatida</taxon>
        <taxon>Brachypylina</taxon>
        <taxon>Oppioidea</taxon>
        <taxon>Oppiidae</taxon>
        <taxon>Oppiella</taxon>
    </lineage>
</organism>
<keyword evidence="15" id="KW-1185">Reference proteome</keyword>
<keyword evidence="12" id="KW-1133">Transmembrane helix</keyword>
<dbReference type="InterPro" id="IPR046792">
    <property type="entry name" value="Peptidase_C54_cat"/>
</dbReference>
<evidence type="ECO:0000256" key="6">
    <source>
        <dbReference type="ARBA" id="ARBA00022801"/>
    </source>
</evidence>
<keyword evidence="12" id="KW-0812">Transmembrane</keyword>
<dbReference type="GO" id="GO:0004197">
    <property type="term" value="F:cysteine-type endopeptidase activity"/>
    <property type="evidence" value="ECO:0007669"/>
    <property type="project" value="TreeGrafter"/>
</dbReference>
<keyword evidence="7" id="KW-0788">Thiol protease</keyword>
<comment type="similarity">
    <text evidence="2 11">Belongs to the peptidase C54 family.</text>
</comment>
<keyword evidence="9 11" id="KW-0072">Autophagy</keyword>
<evidence type="ECO:0000313" key="15">
    <source>
        <dbReference type="Proteomes" id="UP000728032"/>
    </source>
</evidence>
<dbReference type="GO" id="GO:0016485">
    <property type="term" value="P:protein processing"/>
    <property type="evidence" value="ECO:0007669"/>
    <property type="project" value="TreeGrafter"/>
</dbReference>
<name>A0A7R9QH99_9ACAR</name>
<dbReference type="PANTHER" id="PTHR22624">
    <property type="entry name" value="CYSTEINE PROTEASE ATG4"/>
    <property type="match status" value="1"/>
</dbReference>
<dbReference type="EMBL" id="OC916945">
    <property type="protein sequence ID" value="CAD7645689.1"/>
    <property type="molecule type" value="Genomic_DNA"/>
</dbReference>
<protein>
    <recommendedName>
        <fullName evidence="11">Cysteine protease</fullName>
        <ecNumber evidence="11">3.4.22.-</ecNumber>
    </recommendedName>
</protein>
<evidence type="ECO:0000259" key="13">
    <source>
        <dbReference type="Pfam" id="PF03416"/>
    </source>
</evidence>
<dbReference type="InterPro" id="IPR038765">
    <property type="entry name" value="Papain-like_cys_pep_sf"/>
</dbReference>
<comment type="catalytic activity">
    <reaction evidence="10">
        <text>[protein]-C-terminal L-amino acid-glycyl-phosphatidylethanolamide + H2O = [protein]-C-terminal L-amino acid-glycine + a 1,2-diacyl-sn-glycero-3-phosphoethanolamine</text>
        <dbReference type="Rhea" id="RHEA:67548"/>
        <dbReference type="Rhea" id="RHEA-COMP:17323"/>
        <dbReference type="Rhea" id="RHEA-COMP:17324"/>
        <dbReference type="ChEBI" id="CHEBI:15377"/>
        <dbReference type="ChEBI" id="CHEBI:64612"/>
        <dbReference type="ChEBI" id="CHEBI:172940"/>
        <dbReference type="ChEBI" id="CHEBI:172941"/>
    </reaction>
    <physiologicalReaction direction="left-to-right" evidence="10">
        <dbReference type="Rhea" id="RHEA:67549"/>
    </physiologicalReaction>
</comment>
<reference evidence="14" key="1">
    <citation type="submission" date="2020-11" db="EMBL/GenBank/DDBJ databases">
        <authorList>
            <person name="Tran Van P."/>
        </authorList>
    </citation>
    <scope>NUCLEOTIDE SEQUENCE</scope>
</reference>
<evidence type="ECO:0000256" key="7">
    <source>
        <dbReference type="ARBA" id="ARBA00022807"/>
    </source>
</evidence>
<dbReference type="OrthoDB" id="2960936at2759"/>
<evidence type="ECO:0000313" key="14">
    <source>
        <dbReference type="EMBL" id="CAD7645689.1"/>
    </source>
</evidence>
<comment type="function">
    <text evidence="11">Cysteine protease that plays a key role in autophagy by mediating both proteolytic activation and delipidation of ATG8 family proteins.</text>
</comment>
<proteinExistence type="inferred from homology"/>
<dbReference type="GO" id="GO:0000045">
    <property type="term" value="P:autophagosome assembly"/>
    <property type="evidence" value="ECO:0007669"/>
    <property type="project" value="TreeGrafter"/>
</dbReference>
<comment type="subcellular location">
    <subcellularLocation>
        <location evidence="1 11">Cytoplasm</location>
    </subcellularLocation>
</comment>
<keyword evidence="4 11" id="KW-0963">Cytoplasm</keyword>
<dbReference type="Pfam" id="PF03416">
    <property type="entry name" value="Peptidase_C54"/>
    <property type="match status" value="1"/>
</dbReference>
<dbReference type="GO" id="GO:0015031">
    <property type="term" value="P:protein transport"/>
    <property type="evidence" value="ECO:0007669"/>
    <property type="project" value="UniProtKB-KW"/>
</dbReference>
<keyword evidence="3" id="KW-0813">Transport</keyword>
<evidence type="ECO:0000256" key="3">
    <source>
        <dbReference type="ARBA" id="ARBA00022448"/>
    </source>
</evidence>
<dbReference type="GO" id="GO:0035973">
    <property type="term" value="P:aggrephagy"/>
    <property type="evidence" value="ECO:0007669"/>
    <property type="project" value="TreeGrafter"/>
</dbReference>
<feature type="transmembrane region" description="Helical" evidence="12">
    <location>
        <begin position="27"/>
        <end position="49"/>
    </location>
</feature>
<dbReference type="EC" id="3.4.22.-" evidence="11"/>
<evidence type="ECO:0000256" key="8">
    <source>
        <dbReference type="ARBA" id="ARBA00022927"/>
    </source>
</evidence>
<gene>
    <name evidence="14" type="ORF">ONB1V03_LOCUS5339</name>
</gene>
<sequence>MLTSITNTVIESDPQSAAHYLNFDPNLYHLLIAAIAVSVVFLGLSMDLFPMGLSSAQNSYFPVWSYDNDPTSDPNDDFPPTEDPVWVLGIKYSSLHELEELRTDVKSRIWITYRKNFVGIGGPNGHTSDSGWGCMLRCGQMALAQALCIRHLTRDWRWTQNYTLESDLQYREVLKLFEDKKTCIYSIHQIALMGASEGKPVGNWFGPNTIAQVLKKLSAYDKCNDIVIHVAMDNMVVIDEIKNSCKPQENGTDDSDNEANDKKLWKPLVLFIPLRLGLSEINPIYFKSLKTTFAMKQSLGIIGGRPNHALYLIGCVANELVVLDPHTTQPFVDLEEPEADDSTYHCPRASRMDISLLDPSIALCFYCDTEEEFDSWCQLTYKALILGEKQSLFELTKERPSHWPSYEEQIDANTAIVSTGTSTLNSNTCESFTELEDTNRDDSDEEFELLG</sequence>
<dbReference type="SUPFAM" id="SSF54001">
    <property type="entry name" value="Cysteine proteinases"/>
    <property type="match status" value="1"/>
</dbReference>
<dbReference type="GO" id="GO:0034727">
    <property type="term" value="P:piecemeal microautophagy of the nucleus"/>
    <property type="evidence" value="ECO:0007669"/>
    <property type="project" value="TreeGrafter"/>
</dbReference>
<dbReference type="EMBL" id="CAJPVJ010002120">
    <property type="protein sequence ID" value="CAG2165801.1"/>
    <property type="molecule type" value="Genomic_DNA"/>
</dbReference>
<evidence type="ECO:0000256" key="9">
    <source>
        <dbReference type="ARBA" id="ARBA00023006"/>
    </source>
</evidence>
<evidence type="ECO:0000256" key="11">
    <source>
        <dbReference type="RuleBase" id="RU363115"/>
    </source>
</evidence>
<evidence type="ECO:0000256" key="1">
    <source>
        <dbReference type="ARBA" id="ARBA00004496"/>
    </source>
</evidence>
<evidence type="ECO:0000256" key="10">
    <source>
        <dbReference type="ARBA" id="ARBA00029362"/>
    </source>
</evidence>
<dbReference type="GO" id="GO:0000423">
    <property type="term" value="P:mitophagy"/>
    <property type="evidence" value="ECO:0007669"/>
    <property type="project" value="TreeGrafter"/>
</dbReference>